<dbReference type="RefSeq" id="WP_179405930.1">
    <property type="nucleotide sequence ID" value="NZ_BMGF01000001.1"/>
</dbReference>
<proteinExistence type="predicted"/>
<dbReference type="PANTHER" id="PTHR41252">
    <property type="entry name" value="BLR2505 PROTEIN"/>
    <property type="match status" value="1"/>
</dbReference>
<name>A0A7Y9XSW9_9SPHN</name>
<accession>A0A7Y9XSW9</accession>
<dbReference type="AlphaFoldDB" id="A0A7Y9XSW9"/>
<dbReference type="Proteomes" id="UP000522081">
    <property type="component" value="Unassembled WGS sequence"/>
</dbReference>
<evidence type="ECO:0000313" key="2">
    <source>
        <dbReference type="EMBL" id="NYH93971.1"/>
    </source>
</evidence>
<evidence type="ECO:0000313" key="3">
    <source>
        <dbReference type="Proteomes" id="UP000522081"/>
    </source>
</evidence>
<feature type="domain" description="SnoaL-like" evidence="1">
    <location>
        <begin position="10"/>
        <end position="114"/>
    </location>
</feature>
<dbReference type="SUPFAM" id="SSF54427">
    <property type="entry name" value="NTF2-like"/>
    <property type="match status" value="1"/>
</dbReference>
<dbReference type="PANTHER" id="PTHR41252:SF1">
    <property type="entry name" value="BLR2505 PROTEIN"/>
    <property type="match status" value="1"/>
</dbReference>
<evidence type="ECO:0000259" key="1">
    <source>
        <dbReference type="Pfam" id="PF12680"/>
    </source>
</evidence>
<reference evidence="2 3" key="1">
    <citation type="submission" date="2020-07" db="EMBL/GenBank/DDBJ databases">
        <title>Genomic Encyclopedia of Type Strains, Phase IV (KMG-IV): sequencing the most valuable type-strain genomes for metagenomic binning, comparative biology and taxonomic classification.</title>
        <authorList>
            <person name="Goeker M."/>
        </authorList>
    </citation>
    <scope>NUCLEOTIDE SEQUENCE [LARGE SCALE GENOMIC DNA]</scope>
    <source>
        <strain evidence="2 3">DSM 29043</strain>
    </source>
</reference>
<dbReference type="InterPro" id="IPR032710">
    <property type="entry name" value="NTF2-like_dom_sf"/>
</dbReference>
<dbReference type="EMBL" id="JACBZF010000001">
    <property type="protein sequence ID" value="NYH93971.1"/>
    <property type="molecule type" value="Genomic_DNA"/>
</dbReference>
<keyword evidence="3" id="KW-1185">Reference proteome</keyword>
<dbReference type="Pfam" id="PF12680">
    <property type="entry name" value="SnoaL_2"/>
    <property type="match status" value="1"/>
</dbReference>
<gene>
    <name evidence="2" type="ORF">FHS75_000276</name>
</gene>
<comment type="caution">
    <text evidence="2">The sequence shown here is derived from an EMBL/GenBank/DDBJ whole genome shotgun (WGS) entry which is preliminary data.</text>
</comment>
<sequence>MPIDNKDVISRFLESLGKGDIEGIDQVISPDIKAVAKGTGTFSITRGHDEVLEAAGMLKHAIPEGIRFDIVSLISEGNRVVAEVEGHSRLADGTEYNNCYAFVATVEGGRIVHMNEYYCTKLTEDLMVPFAARMAQAAG</sequence>
<dbReference type="InterPro" id="IPR037401">
    <property type="entry name" value="SnoaL-like"/>
</dbReference>
<dbReference type="Gene3D" id="3.10.450.50">
    <property type="match status" value="1"/>
</dbReference>
<organism evidence="2 3">
    <name type="scientific">Novosphingobium marinum</name>
    <dbReference type="NCBI Taxonomy" id="1514948"/>
    <lineage>
        <taxon>Bacteria</taxon>
        <taxon>Pseudomonadati</taxon>
        <taxon>Pseudomonadota</taxon>
        <taxon>Alphaproteobacteria</taxon>
        <taxon>Sphingomonadales</taxon>
        <taxon>Sphingomonadaceae</taxon>
        <taxon>Novosphingobium</taxon>
    </lineage>
</organism>
<protein>
    <recommendedName>
        <fullName evidence="1">SnoaL-like domain-containing protein</fullName>
    </recommendedName>
</protein>